<evidence type="ECO:0000256" key="4">
    <source>
        <dbReference type="ARBA" id="ARBA00022989"/>
    </source>
</evidence>
<evidence type="ECO:0000259" key="8">
    <source>
        <dbReference type="Pfam" id="PF02687"/>
    </source>
</evidence>
<feature type="transmembrane region" description="Helical" evidence="7">
    <location>
        <begin position="27"/>
        <end position="46"/>
    </location>
</feature>
<evidence type="ECO:0000256" key="7">
    <source>
        <dbReference type="SAM" id="Phobius"/>
    </source>
</evidence>
<evidence type="ECO:0000256" key="5">
    <source>
        <dbReference type="ARBA" id="ARBA00023136"/>
    </source>
</evidence>
<dbReference type="Proteomes" id="UP000317990">
    <property type="component" value="Unassembled WGS sequence"/>
</dbReference>
<dbReference type="Pfam" id="PF12704">
    <property type="entry name" value="MacB_PCD"/>
    <property type="match status" value="1"/>
</dbReference>
<evidence type="ECO:0000256" key="3">
    <source>
        <dbReference type="ARBA" id="ARBA00022692"/>
    </source>
</evidence>
<reference evidence="10 11" key="1">
    <citation type="journal article" date="2019" name="mSystems">
        <title>Life at home and on the roam: Genomic adaptions reflect the dual lifestyle of an intracellular, facultative symbiont.</title>
        <authorList>
            <person name="Burgsdorf I."/>
        </authorList>
    </citation>
    <scope>NUCLEOTIDE SEQUENCE [LARGE SCALE GENOMIC DNA]</scope>
    <source>
        <strain evidence="10">277cV</strain>
    </source>
</reference>
<evidence type="ECO:0000256" key="6">
    <source>
        <dbReference type="ARBA" id="ARBA00038076"/>
    </source>
</evidence>
<dbReference type="InterPro" id="IPR050250">
    <property type="entry name" value="Macrolide_Exporter_MacB"/>
</dbReference>
<dbReference type="GO" id="GO:0005886">
    <property type="term" value="C:plasma membrane"/>
    <property type="evidence" value="ECO:0007669"/>
    <property type="project" value="UniProtKB-SubCell"/>
</dbReference>
<comment type="caution">
    <text evidence="10">The sequence shown here is derived from an EMBL/GenBank/DDBJ whole genome shotgun (WGS) entry which is preliminary data.</text>
</comment>
<keyword evidence="3 7" id="KW-0812">Transmembrane</keyword>
<evidence type="ECO:0000313" key="11">
    <source>
        <dbReference type="Proteomes" id="UP000317990"/>
    </source>
</evidence>
<dbReference type="GO" id="GO:0022857">
    <property type="term" value="F:transmembrane transporter activity"/>
    <property type="evidence" value="ECO:0007669"/>
    <property type="project" value="TreeGrafter"/>
</dbReference>
<evidence type="ECO:0000256" key="2">
    <source>
        <dbReference type="ARBA" id="ARBA00022475"/>
    </source>
</evidence>
<evidence type="ECO:0000256" key="1">
    <source>
        <dbReference type="ARBA" id="ARBA00004651"/>
    </source>
</evidence>
<organism evidence="10 11">
    <name type="scientific">Aphanocapsa feldmannii 277cV</name>
    <dbReference type="NCBI Taxonomy" id="2507553"/>
    <lineage>
        <taxon>Bacteria</taxon>
        <taxon>Bacillati</taxon>
        <taxon>Cyanobacteriota</taxon>
        <taxon>Cyanophyceae</taxon>
        <taxon>Oscillatoriophycideae</taxon>
        <taxon>Chroococcales</taxon>
        <taxon>Microcystaceae</taxon>
        <taxon>Aphanocapsa</taxon>
    </lineage>
</organism>
<feature type="transmembrane region" description="Helical" evidence="7">
    <location>
        <begin position="329"/>
        <end position="353"/>
    </location>
</feature>
<dbReference type="PANTHER" id="PTHR30572">
    <property type="entry name" value="MEMBRANE COMPONENT OF TRANSPORTER-RELATED"/>
    <property type="match status" value="1"/>
</dbReference>
<feature type="domain" description="ABC3 transporter permease C-terminal" evidence="8">
    <location>
        <begin position="287"/>
        <end position="399"/>
    </location>
</feature>
<dbReference type="PANTHER" id="PTHR30572:SF4">
    <property type="entry name" value="ABC TRANSPORTER PERMEASE YTRF"/>
    <property type="match status" value="1"/>
</dbReference>
<protein>
    <submittedName>
        <fullName evidence="10">FtsX-like permease family protein</fullName>
    </submittedName>
</protein>
<feature type="domain" description="MacB-like periplasmic core" evidence="9">
    <location>
        <begin position="26"/>
        <end position="249"/>
    </location>
</feature>
<name>A0A524RRE0_9CHRO</name>
<comment type="subcellular location">
    <subcellularLocation>
        <location evidence="1">Cell membrane</location>
        <topology evidence="1">Multi-pass membrane protein</topology>
    </subcellularLocation>
</comment>
<keyword evidence="5 7" id="KW-0472">Membrane</keyword>
<gene>
    <name evidence="10" type="ORF">ERJ67_01775</name>
</gene>
<evidence type="ECO:0000313" key="10">
    <source>
        <dbReference type="EMBL" id="TGG94738.1"/>
    </source>
</evidence>
<keyword evidence="4 7" id="KW-1133">Transmembrane helix</keyword>
<dbReference type="EMBL" id="SRMO01000030">
    <property type="protein sequence ID" value="TGG94738.1"/>
    <property type="molecule type" value="Genomic_DNA"/>
</dbReference>
<feature type="transmembrane region" description="Helical" evidence="7">
    <location>
        <begin position="279"/>
        <end position="308"/>
    </location>
</feature>
<dbReference type="InterPro" id="IPR025857">
    <property type="entry name" value="MacB_PCD"/>
</dbReference>
<dbReference type="Pfam" id="PF02687">
    <property type="entry name" value="FtsX"/>
    <property type="match status" value="1"/>
</dbReference>
<dbReference type="InterPro" id="IPR003838">
    <property type="entry name" value="ABC3_permease_C"/>
</dbReference>
<proteinExistence type="inferred from homology"/>
<dbReference type="AlphaFoldDB" id="A0A524RRE0"/>
<comment type="similarity">
    <text evidence="6">Belongs to the ABC-4 integral membrane protein family.</text>
</comment>
<keyword evidence="2" id="KW-1003">Cell membrane</keyword>
<accession>A0A524RRE0</accession>
<feature type="transmembrane region" description="Helical" evidence="7">
    <location>
        <begin position="365"/>
        <end position="388"/>
    </location>
</feature>
<sequence length="407" mass="43385">MQHLVPVIAANLREAVRSLYGARLRTLLGLIGIMIGIASVITMISTGDIATAQLLKDFEARGTDILTIRKADSLMTAAARRRGSRIVLGDALELADTLPSVAEAAPRVQSHGGFSYRGKSVGNGAIQGVTASFASLNKLKMAEGRFVSDLDIGRYYCVVGADIATAMRRHRANAGIGDTLNISGRLFTIVGMLEPNPESYALPFQVDANDSVFVPITTANRIAPKAEIELIIAQVQARFHYSTAARDVQSYFSERVRGLVVEVTSAEQLIEQMKSQVGLMALLLGAVGSISLIVGGIGIMNIMLISVAERRREIGIRRALGASRRDIQFQFLIEAFLLTVSGGIAGLLLGVGATYGICQFTDWEFFVSPISGIAGIGVSTIVGLFFGFQPAYQAAHLDPIAALQGGE</sequence>
<evidence type="ECO:0000259" key="9">
    <source>
        <dbReference type="Pfam" id="PF12704"/>
    </source>
</evidence>